<feature type="chain" id="PRO_5045346787" evidence="2">
    <location>
        <begin position="23"/>
        <end position="470"/>
    </location>
</feature>
<keyword evidence="5" id="KW-1185">Reference proteome</keyword>
<feature type="compositionally biased region" description="Low complexity" evidence="1">
    <location>
        <begin position="191"/>
        <end position="229"/>
    </location>
</feature>
<gene>
    <name evidence="4" type="ORF">N0D28_13905</name>
</gene>
<feature type="domain" description="FAS1" evidence="3">
    <location>
        <begin position="36"/>
        <end position="165"/>
    </location>
</feature>
<evidence type="ECO:0000256" key="2">
    <source>
        <dbReference type="SAM" id="SignalP"/>
    </source>
</evidence>
<evidence type="ECO:0000259" key="3">
    <source>
        <dbReference type="PROSITE" id="PS50213"/>
    </source>
</evidence>
<sequence>MIVLLSCGLMAASVASAGGAGAKPTTKPTAMPAAKCMSIADTVMNNAQFSTLLTALQAAGLVDTLKSGQYTVFAPTNAAFNKLPSDVLSGVLNDPELLKSVLLYHVVPGKVNAKQVMSLKSVKTAQGASLSVQTMGSKVMINGANVIQADVPACNGVIHVIDAVLMPPMSAMTPKPAPAAAAPAPAPAAAAAASDDTMTSDTGTDTTVADAVPADTTAPADTTMAMAPANPIVIPPTPLTMPSDLMTDTSADTSTDTTTTDATTTDTAAADAATTDTAAPAATTTTDTAAPADTTTTDTTAAAPATTDAAAPADATTADASTDTTTADTAMADNTIYDLIVADDRFSTLRSLLSDADLTETLMGGEYTVFAPTDEAFAKVDPDTLAKIASDPALLKQVLLYHVVAGKMTGAQVSAATQLASAEGASLNVTKDGDNLKINDATVTAADMDASNGVVHVIDTVLIPPDLKLP</sequence>
<feature type="region of interest" description="Disordered" evidence="1">
    <location>
        <begin position="191"/>
        <end position="322"/>
    </location>
</feature>
<feature type="compositionally biased region" description="Low complexity" evidence="1">
    <location>
        <begin position="247"/>
        <end position="322"/>
    </location>
</feature>
<dbReference type="InterPro" id="IPR050904">
    <property type="entry name" value="Adhesion/Biosynth-related"/>
</dbReference>
<dbReference type="PANTHER" id="PTHR10900">
    <property type="entry name" value="PERIOSTIN-RELATED"/>
    <property type="match status" value="1"/>
</dbReference>
<feature type="domain" description="FAS1" evidence="3">
    <location>
        <begin position="333"/>
        <end position="462"/>
    </location>
</feature>
<dbReference type="SMART" id="SM00554">
    <property type="entry name" value="FAS1"/>
    <property type="match status" value="2"/>
</dbReference>
<dbReference type="SUPFAM" id="SSF82153">
    <property type="entry name" value="FAS1 domain"/>
    <property type="match status" value="2"/>
</dbReference>
<protein>
    <submittedName>
        <fullName evidence="4">Fasciclin domain-containing protein</fullName>
    </submittedName>
</protein>
<dbReference type="EMBL" id="CP104213">
    <property type="protein sequence ID" value="UWX63808.1"/>
    <property type="molecule type" value="Genomic_DNA"/>
</dbReference>
<feature type="signal peptide" evidence="2">
    <location>
        <begin position="1"/>
        <end position="22"/>
    </location>
</feature>
<reference evidence="4" key="1">
    <citation type="submission" date="2022-09" db="EMBL/GenBank/DDBJ databases">
        <title>genome sequence of Deinococcus rubellus.</title>
        <authorList>
            <person name="Srinivasan S."/>
        </authorList>
    </citation>
    <scope>NUCLEOTIDE SEQUENCE</scope>
    <source>
        <strain evidence="4">Ant6</strain>
    </source>
</reference>
<evidence type="ECO:0000313" key="5">
    <source>
        <dbReference type="Proteomes" id="UP001060261"/>
    </source>
</evidence>
<dbReference type="InterPro" id="IPR036378">
    <property type="entry name" value="FAS1_dom_sf"/>
</dbReference>
<name>A0ABY5YG72_9DEIO</name>
<dbReference type="PANTHER" id="PTHR10900:SF77">
    <property type="entry name" value="FI19380P1"/>
    <property type="match status" value="1"/>
</dbReference>
<evidence type="ECO:0000313" key="4">
    <source>
        <dbReference type="EMBL" id="UWX63808.1"/>
    </source>
</evidence>
<keyword evidence="2" id="KW-0732">Signal</keyword>
<organism evidence="4 5">
    <name type="scientific">Deinococcus rubellus</name>
    <dbReference type="NCBI Taxonomy" id="1889240"/>
    <lineage>
        <taxon>Bacteria</taxon>
        <taxon>Thermotogati</taxon>
        <taxon>Deinococcota</taxon>
        <taxon>Deinococci</taxon>
        <taxon>Deinococcales</taxon>
        <taxon>Deinococcaceae</taxon>
        <taxon>Deinococcus</taxon>
    </lineage>
</organism>
<accession>A0ABY5YG72</accession>
<dbReference type="Gene3D" id="2.30.180.10">
    <property type="entry name" value="FAS1 domain"/>
    <property type="match status" value="2"/>
</dbReference>
<proteinExistence type="predicted"/>
<dbReference type="RefSeq" id="WP_260560088.1">
    <property type="nucleotide sequence ID" value="NZ_BAABEC010000026.1"/>
</dbReference>
<dbReference type="InterPro" id="IPR000782">
    <property type="entry name" value="FAS1_domain"/>
</dbReference>
<evidence type="ECO:0000256" key="1">
    <source>
        <dbReference type="SAM" id="MobiDB-lite"/>
    </source>
</evidence>
<dbReference type="Pfam" id="PF02469">
    <property type="entry name" value="Fasciclin"/>
    <property type="match status" value="2"/>
</dbReference>
<dbReference type="Proteomes" id="UP001060261">
    <property type="component" value="Chromosome"/>
</dbReference>
<dbReference type="PROSITE" id="PS50213">
    <property type="entry name" value="FAS1"/>
    <property type="match status" value="2"/>
</dbReference>